<proteinExistence type="inferred from homology"/>
<keyword evidence="2" id="KW-0378">Hydrolase</keyword>
<name>A0A7S2Y0Z6_9STRA</name>
<dbReference type="Gene3D" id="3.40.50.12670">
    <property type="match status" value="1"/>
</dbReference>
<dbReference type="PANTHER" id="PTHR11802">
    <property type="entry name" value="SERINE PROTEASE FAMILY S10 SERINE CARBOXYPEPTIDASE"/>
    <property type="match status" value="1"/>
</dbReference>
<keyword evidence="2" id="KW-0121">Carboxypeptidase</keyword>
<dbReference type="InterPro" id="IPR033124">
    <property type="entry name" value="Ser_caboxypep_his_AS"/>
</dbReference>
<reference evidence="5" key="1">
    <citation type="submission" date="2021-01" db="EMBL/GenBank/DDBJ databases">
        <authorList>
            <person name="Corre E."/>
            <person name="Pelletier E."/>
            <person name="Niang G."/>
            <person name="Scheremetjew M."/>
            <person name="Finn R."/>
            <person name="Kale V."/>
            <person name="Holt S."/>
            <person name="Cochrane G."/>
            <person name="Meng A."/>
            <person name="Brown T."/>
            <person name="Cohen L."/>
        </authorList>
    </citation>
    <scope>NUCLEOTIDE SEQUENCE</scope>
    <source>
        <strain evidence="5">CCMP1661</strain>
    </source>
</reference>
<dbReference type="Gene3D" id="3.40.50.1820">
    <property type="entry name" value="alpha/beta hydrolase"/>
    <property type="match status" value="1"/>
</dbReference>
<evidence type="ECO:0000256" key="3">
    <source>
        <dbReference type="SAM" id="MobiDB-lite"/>
    </source>
</evidence>
<dbReference type="SUPFAM" id="SSF53474">
    <property type="entry name" value="alpha/beta-Hydrolases"/>
    <property type="match status" value="1"/>
</dbReference>
<dbReference type="EMBL" id="HBHR01011621">
    <property type="protein sequence ID" value="CAD9863083.1"/>
    <property type="molecule type" value="Transcribed_RNA"/>
</dbReference>
<comment type="similarity">
    <text evidence="1 2">Belongs to the peptidase S10 family.</text>
</comment>
<organism evidence="5">
    <name type="scientific">Fibrocapsa japonica</name>
    <dbReference type="NCBI Taxonomy" id="94617"/>
    <lineage>
        <taxon>Eukaryota</taxon>
        <taxon>Sar</taxon>
        <taxon>Stramenopiles</taxon>
        <taxon>Ochrophyta</taxon>
        <taxon>Raphidophyceae</taxon>
        <taxon>Chattonellales</taxon>
        <taxon>Chattonellaceae</taxon>
        <taxon>Fibrocapsa</taxon>
    </lineage>
</organism>
<dbReference type="EC" id="3.4.16.-" evidence="2"/>
<dbReference type="GO" id="GO:0006508">
    <property type="term" value="P:proteolysis"/>
    <property type="evidence" value="ECO:0007669"/>
    <property type="project" value="UniProtKB-KW"/>
</dbReference>
<evidence type="ECO:0000256" key="1">
    <source>
        <dbReference type="ARBA" id="ARBA00009431"/>
    </source>
</evidence>
<keyword evidence="4" id="KW-0812">Transmembrane</keyword>
<dbReference type="PRINTS" id="PR00724">
    <property type="entry name" value="CRBOXYPTASEC"/>
</dbReference>
<dbReference type="GO" id="GO:0004185">
    <property type="term" value="F:serine-type carboxypeptidase activity"/>
    <property type="evidence" value="ECO:0007669"/>
    <property type="project" value="UniProtKB-UniRule"/>
</dbReference>
<feature type="compositionally biased region" description="Polar residues" evidence="3">
    <location>
        <begin position="75"/>
        <end position="88"/>
    </location>
</feature>
<evidence type="ECO:0000256" key="4">
    <source>
        <dbReference type="SAM" id="Phobius"/>
    </source>
</evidence>
<dbReference type="Pfam" id="PF00450">
    <property type="entry name" value="Peptidase_S10"/>
    <property type="match status" value="1"/>
</dbReference>
<keyword evidence="4" id="KW-1133">Transmembrane helix</keyword>
<protein>
    <recommendedName>
        <fullName evidence="2">Carboxypeptidase</fullName>
        <ecNumber evidence="2">3.4.16.-</ecNumber>
    </recommendedName>
</protein>
<dbReference type="InterPro" id="IPR029058">
    <property type="entry name" value="AB_hydrolase_fold"/>
</dbReference>
<feature type="transmembrane region" description="Helical" evidence="4">
    <location>
        <begin position="21"/>
        <end position="40"/>
    </location>
</feature>
<dbReference type="PANTHER" id="PTHR11802:SF201">
    <property type="entry name" value="CARBOXYPEPTIDASE"/>
    <property type="match status" value="1"/>
</dbReference>
<accession>A0A7S2Y0Z6</accession>
<keyword evidence="2" id="KW-0645">Protease</keyword>
<dbReference type="AlphaFoldDB" id="A0A7S2Y0Z6"/>
<evidence type="ECO:0000256" key="2">
    <source>
        <dbReference type="RuleBase" id="RU361156"/>
    </source>
</evidence>
<dbReference type="InterPro" id="IPR001563">
    <property type="entry name" value="Peptidase_S10"/>
</dbReference>
<gene>
    <name evidence="5" type="ORF">FJAP1339_LOCUS5616</name>
</gene>
<evidence type="ECO:0000313" key="5">
    <source>
        <dbReference type="EMBL" id="CAD9863083.1"/>
    </source>
</evidence>
<sequence>MVPDALQAATKEQQDERKVPFHLAVIGALALGAIFCGVALTSSVSDKGHSAISIPLNDLSTVQAKAFPIRKSAGSHENSGTQRAQANPTPIEPLTRSMTALGKFFGHKGLTEKENMMKKNMVEKNMMKNTRRMFIARQKQLAPNLMGEAAESDLITSLPGLRDEINFLQFSGYLDITETKKIFYWFVESQNDPVNDPVVYWTNGGPGCSGMIGFLGEHGPFRPQRPQAGGQTLALNPYSWNLVANMVYIEQPCGVGFSYSTAEDPASDYAASDESAAEDNLKVVFKFQEKFPHLAGNKFYLTAESYGGHYLPMWASKIVEFNSGVAAPEEALNFAGFLVGNPFTDLVENSLGTYGTFWGHQLVGEPTFMQWKENCYPEELDEGLCTDLEITMWEATSMLDPYALDYPVCTLDSGATTSSVGRSQRQRLLEIIRGGRLAPLVQARQAKSLAKARLASSDEDTDERYIFDACEDVWLTTYLNLASVKKAIHANEGIDWGECADIDFQFDFQWSDEAHPMEPYYHQLVDAVLAGTLDLRIWVFSGDDDSVCGTMGTQVWMRKLEYEVTQEWTPWMLEEQGAGYELIFEGGLKLVTVHSAGHEVPAYQPQRALAVFQAYLNGENLAA</sequence>
<dbReference type="InterPro" id="IPR018202">
    <property type="entry name" value="Ser_caboxypep_ser_AS"/>
</dbReference>
<dbReference type="PROSITE" id="PS00560">
    <property type="entry name" value="CARBOXYPEPT_SER_HIS"/>
    <property type="match status" value="1"/>
</dbReference>
<keyword evidence="4" id="KW-0472">Membrane</keyword>
<feature type="region of interest" description="Disordered" evidence="3">
    <location>
        <begin position="71"/>
        <end position="92"/>
    </location>
</feature>
<dbReference type="PROSITE" id="PS00131">
    <property type="entry name" value="CARBOXYPEPT_SER_SER"/>
    <property type="match status" value="1"/>
</dbReference>